<dbReference type="PROSITE" id="PS51318">
    <property type="entry name" value="TAT"/>
    <property type="match status" value="1"/>
</dbReference>
<organism evidence="3 4">
    <name type="scientific">Variovorax paradoxus</name>
    <dbReference type="NCBI Taxonomy" id="34073"/>
    <lineage>
        <taxon>Bacteria</taxon>
        <taxon>Pseudomonadati</taxon>
        <taxon>Pseudomonadota</taxon>
        <taxon>Betaproteobacteria</taxon>
        <taxon>Burkholderiales</taxon>
        <taxon>Comamonadaceae</taxon>
        <taxon>Variovorax</taxon>
    </lineage>
</organism>
<gene>
    <name evidence="3" type="ORF">VPARA_43570</name>
</gene>
<sequence>MNHTLRTVNRRTALSTIALALAATHAGTGWTADAWPNKTVRIIVPFAPGGGADSSARVLAEVLAPKLGQSVIVENRPGAGSAIGVMAAAQSKDGHTLLMGSNSMVINPVLNPSISYDVARDFDAVGMVSAQPLVLVVPAASKLTSFAELVAEAKARPGTLTAGNSGNGTLAHLTAELFAIQTQTAITSVPYKGESALVPDLIGGLVSCGFLNLPSVIAHIRSGRLRALAVSSPAPVAALPGVPTLRSLGQPSLEVQGWAALVAPKGTIPKEGLARLETLLTQALATDAVKTRFTSLSVEPVASGRDATAQYLKDEGTRWQQVIKARGIKADS</sequence>
<dbReference type="CDD" id="cd07012">
    <property type="entry name" value="PBP2_Bug_TTT"/>
    <property type="match status" value="1"/>
</dbReference>
<evidence type="ECO:0000313" key="3">
    <source>
        <dbReference type="EMBL" id="KLN54435.1"/>
    </source>
</evidence>
<dbReference type="EMBL" id="JZWI01000023">
    <property type="protein sequence ID" value="KLN54435.1"/>
    <property type="molecule type" value="Genomic_DNA"/>
</dbReference>
<dbReference type="PANTHER" id="PTHR42928:SF5">
    <property type="entry name" value="BLR1237 PROTEIN"/>
    <property type="match status" value="1"/>
</dbReference>
<dbReference type="InterPro" id="IPR006311">
    <property type="entry name" value="TAT_signal"/>
</dbReference>
<dbReference type="Pfam" id="PF03401">
    <property type="entry name" value="TctC"/>
    <property type="match status" value="1"/>
</dbReference>
<dbReference type="InterPro" id="IPR042100">
    <property type="entry name" value="Bug_dom1"/>
</dbReference>
<feature type="signal peptide" evidence="2">
    <location>
        <begin position="1"/>
        <end position="22"/>
    </location>
</feature>
<dbReference type="RefSeq" id="WP_047786030.1">
    <property type="nucleotide sequence ID" value="NZ_JZWI01000023.1"/>
</dbReference>
<comment type="caution">
    <text evidence="3">The sequence shown here is derived from an EMBL/GenBank/DDBJ whole genome shotgun (WGS) entry which is preliminary data.</text>
</comment>
<dbReference type="PATRIC" id="fig|34073.19.peg.4459"/>
<dbReference type="Proteomes" id="UP000035170">
    <property type="component" value="Unassembled WGS sequence"/>
</dbReference>
<keyword evidence="2" id="KW-0732">Signal</keyword>
<feature type="chain" id="PRO_5002597409" evidence="2">
    <location>
        <begin position="23"/>
        <end position="332"/>
    </location>
</feature>
<evidence type="ECO:0000313" key="4">
    <source>
        <dbReference type="Proteomes" id="UP000035170"/>
    </source>
</evidence>
<comment type="similarity">
    <text evidence="1">Belongs to the UPF0065 (bug) family.</text>
</comment>
<proteinExistence type="inferred from homology"/>
<name>A0A0H2MBU8_VARPD</name>
<reference evidence="3 4" key="1">
    <citation type="submission" date="2015-03" db="EMBL/GenBank/DDBJ databases">
        <title>Genome sequence of Variovorax paradoxus TBEA6.</title>
        <authorList>
            <person name="Poehlein A."/>
            <person name="Schuldes J."/>
            <person name="Wuebbeler J.H."/>
            <person name="Hiessl S."/>
            <person name="Steinbuechel A."/>
            <person name="Daniel R."/>
        </authorList>
    </citation>
    <scope>NUCLEOTIDE SEQUENCE [LARGE SCALE GENOMIC DNA]</scope>
    <source>
        <strain evidence="3 4">TBEA6</strain>
    </source>
</reference>
<dbReference type="PANTHER" id="PTHR42928">
    <property type="entry name" value="TRICARBOXYLATE-BINDING PROTEIN"/>
    <property type="match status" value="1"/>
</dbReference>
<keyword evidence="4" id="KW-1185">Reference proteome</keyword>
<dbReference type="Gene3D" id="3.40.190.10">
    <property type="entry name" value="Periplasmic binding protein-like II"/>
    <property type="match status" value="1"/>
</dbReference>
<evidence type="ECO:0000256" key="1">
    <source>
        <dbReference type="ARBA" id="ARBA00006987"/>
    </source>
</evidence>
<dbReference type="SUPFAM" id="SSF53850">
    <property type="entry name" value="Periplasmic binding protein-like II"/>
    <property type="match status" value="1"/>
</dbReference>
<dbReference type="PIRSF" id="PIRSF017082">
    <property type="entry name" value="YflP"/>
    <property type="match status" value="1"/>
</dbReference>
<evidence type="ECO:0000256" key="2">
    <source>
        <dbReference type="SAM" id="SignalP"/>
    </source>
</evidence>
<protein>
    <submittedName>
        <fullName evidence="3">Tripartite tricarboxylate transporter family receptor</fullName>
    </submittedName>
</protein>
<keyword evidence="3" id="KW-0675">Receptor</keyword>
<accession>A0A0H2MBU8</accession>
<dbReference type="AlphaFoldDB" id="A0A0H2MBU8"/>
<dbReference type="Gene3D" id="3.40.190.150">
    <property type="entry name" value="Bordetella uptake gene, domain 1"/>
    <property type="match status" value="1"/>
</dbReference>
<dbReference type="InterPro" id="IPR005064">
    <property type="entry name" value="BUG"/>
</dbReference>